<accession>A0AC34GQN2</accession>
<protein>
    <submittedName>
        <fullName evidence="2">F-box domain-containing protein</fullName>
    </submittedName>
</protein>
<dbReference type="Proteomes" id="UP000887579">
    <property type="component" value="Unplaced"/>
</dbReference>
<dbReference type="WBParaSite" id="ES5_v2.g6909.t1">
    <property type="protein sequence ID" value="ES5_v2.g6909.t1"/>
    <property type="gene ID" value="ES5_v2.g6909"/>
</dbReference>
<evidence type="ECO:0000313" key="2">
    <source>
        <dbReference type="WBParaSite" id="ES5_v2.g6909.t1"/>
    </source>
</evidence>
<organism evidence="1 2">
    <name type="scientific">Panagrolaimus sp. ES5</name>
    <dbReference type="NCBI Taxonomy" id="591445"/>
    <lineage>
        <taxon>Eukaryota</taxon>
        <taxon>Metazoa</taxon>
        <taxon>Ecdysozoa</taxon>
        <taxon>Nematoda</taxon>
        <taxon>Chromadorea</taxon>
        <taxon>Rhabditida</taxon>
        <taxon>Tylenchina</taxon>
        <taxon>Panagrolaimomorpha</taxon>
        <taxon>Panagrolaimoidea</taxon>
        <taxon>Panagrolaimidae</taxon>
        <taxon>Panagrolaimus</taxon>
    </lineage>
</organism>
<sequence>MLKKCFKFHSIPSTNKEEDLELGEKLSLNYEINNQRQRYDYCFPEDLWRNIVKYLSFLQLANLAEINEFFYSICAPRLETFKAKPSPVLIKIEKDTLKINSSVISIKGLKLDEVENIIREKLCENDLLPTAEFVLEQDPVFFSSKWITFWSNIFQYISPTRPYLTKLTLKNLHLSKDDFLQFLRFSKSITYVSFKNVIFNGKISIGKELYEEVLSLETIEIFMSPSLVCDRTAYKYALFYHPGKQLFEYCRTGFQYRSQTMPCLNYQQHLLPYKNFTFDMFWVINTIPLLFDKSQLQL</sequence>
<evidence type="ECO:0000313" key="1">
    <source>
        <dbReference type="Proteomes" id="UP000887579"/>
    </source>
</evidence>
<proteinExistence type="predicted"/>
<reference evidence="2" key="1">
    <citation type="submission" date="2022-11" db="UniProtKB">
        <authorList>
            <consortium name="WormBaseParasite"/>
        </authorList>
    </citation>
    <scope>IDENTIFICATION</scope>
</reference>
<name>A0AC34GQN2_9BILA</name>